<dbReference type="Proteomes" id="UP000479756">
    <property type="component" value="Unassembled WGS sequence"/>
</dbReference>
<dbReference type="InterPro" id="IPR015421">
    <property type="entry name" value="PyrdxlP-dep_Trfase_major"/>
</dbReference>
<dbReference type="RefSeq" id="WP_163471797.1">
    <property type="nucleotide sequence ID" value="NZ_JAAGWZ010000001.1"/>
</dbReference>
<sequence length="414" mass="44075">MTHISTDLTTAYAELVARGLSLDLTRGKPSPSQLDLSNAMLGLPGDGDYRDAAGTDLRNYGGPDGLPELRAIMGELLGIPTDQLLALDTTSLPLMHEVLVAALLTGVPHGDGPWRNVEGVSFLCPVPGYDRHFAICEALGIRMIAVPFTDTGLDLDTIRSLVANDPSIRGMWTVPMYSNPTGYSLTVEEVEALVAMPTAADDFRIMWDNAYAVHHLTDDPDPVIDVLGLAAAAGHPDRPIVFASTSKVTFAGGGVGFVGGSPANIAWIRKHWSARTIGPDKLNQLRHVRFFGDAAGVVAHMAKHRALLEPQFEAVLQILEERLRGVASWTRPRGGYFISLDAGDGVATRAIALAKEAGILVTAAGAPFPYGDDPRDSTIRLAPSFPSLDELRAGIDGLCTCVLLAQQERAAAAE</sequence>
<evidence type="ECO:0000313" key="2">
    <source>
        <dbReference type="Proteomes" id="UP000479756"/>
    </source>
</evidence>
<dbReference type="InterPro" id="IPR015422">
    <property type="entry name" value="PyrdxlP-dep_Trfase_small"/>
</dbReference>
<evidence type="ECO:0000313" key="1">
    <source>
        <dbReference type="EMBL" id="NEM90121.1"/>
    </source>
</evidence>
<protein>
    <submittedName>
        <fullName evidence="1">Aminotransferase class I/II-fold pyridoxal phosphate-dependent enzyme</fullName>
    </submittedName>
</protein>
<gene>
    <name evidence="1" type="ORF">G3T37_01975</name>
</gene>
<name>A0A7C9TPA4_9MICO</name>
<dbReference type="AlphaFoldDB" id="A0A7C9TPA4"/>
<accession>A0A7C9TPA4</accession>
<dbReference type="InterPro" id="IPR015424">
    <property type="entry name" value="PyrdxlP-dep_Trfase"/>
</dbReference>
<dbReference type="Gene3D" id="3.90.1150.10">
    <property type="entry name" value="Aspartate Aminotransferase, domain 1"/>
    <property type="match status" value="1"/>
</dbReference>
<comment type="caution">
    <text evidence="1">The sequence shown here is derived from an EMBL/GenBank/DDBJ whole genome shotgun (WGS) entry which is preliminary data.</text>
</comment>
<dbReference type="PANTHER" id="PTHR43799:SF1">
    <property type="entry name" value="ASPARTATE AMINOTRANSFERASE"/>
    <property type="match status" value="1"/>
</dbReference>
<reference evidence="1 2" key="1">
    <citation type="journal article" date="2014" name="Int. J. Syst. Evol. Microbiol.">
        <title>Description of Galbitalea soli gen. nov., sp. nov., and Frondihabitans sucicola sp. nov.</title>
        <authorList>
            <person name="Kim S.J."/>
            <person name="Lim J.M."/>
            <person name="Ahn J.H."/>
            <person name="Weon H.Y."/>
            <person name="Hamada M."/>
            <person name="Suzuki K."/>
            <person name="Ahn T.Y."/>
            <person name="Kwon S.W."/>
        </authorList>
    </citation>
    <scope>NUCLEOTIDE SEQUENCE [LARGE SCALE GENOMIC DNA]</scope>
    <source>
        <strain evidence="1 2">NBRC 108727</strain>
    </source>
</reference>
<dbReference type="GO" id="GO:0004069">
    <property type="term" value="F:L-aspartate:2-oxoglutarate aminotransferase activity"/>
    <property type="evidence" value="ECO:0007669"/>
    <property type="project" value="InterPro"/>
</dbReference>
<organism evidence="1 2">
    <name type="scientific">Galbitalea soli</name>
    <dbReference type="NCBI Taxonomy" id="1268042"/>
    <lineage>
        <taxon>Bacteria</taxon>
        <taxon>Bacillati</taxon>
        <taxon>Actinomycetota</taxon>
        <taxon>Actinomycetes</taxon>
        <taxon>Micrococcales</taxon>
        <taxon>Microbacteriaceae</taxon>
        <taxon>Galbitalea</taxon>
    </lineage>
</organism>
<dbReference type="SUPFAM" id="SSF53383">
    <property type="entry name" value="PLP-dependent transferases"/>
    <property type="match status" value="1"/>
</dbReference>
<dbReference type="EMBL" id="JAAGWZ010000001">
    <property type="protein sequence ID" value="NEM90121.1"/>
    <property type="molecule type" value="Genomic_DNA"/>
</dbReference>
<dbReference type="Pfam" id="PF12897">
    <property type="entry name" value="Asp_aminotransf"/>
    <property type="match status" value="1"/>
</dbReference>
<keyword evidence="2" id="KW-1185">Reference proteome</keyword>
<dbReference type="InterPro" id="IPR024551">
    <property type="entry name" value="AspAT_Ic"/>
</dbReference>
<proteinExistence type="predicted"/>
<keyword evidence="1" id="KW-0808">Transferase</keyword>
<dbReference type="PANTHER" id="PTHR43799">
    <property type="entry name" value="AMINOTRANSFERASE, PUTATIVE-RELATED"/>
    <property type="match status" value="1"/>
</dbReference>
<dbReference type="Gene3D" id="3.40.640.10">
    <property type="entry name" value="Type I PLP-dependent aspartate aminotransferase-like (Major domain)"/>
    <property type="match status" value="1"/>
</dbReference>
<keyword evidence="1" id="KW-0032">Aminotransferase</keyword>
<dbReference type="CDD" id="cd00609">
    <property type="entry name" value="AAT_like"/>
    <property type="match status" value="1"/>
</dbReference>